<evidence type="ECO:0000256" key="7">
    <source>
        <dbReference type="ARBA" id="ARBA00022438"/>
    </source>
</evidence>
<evidence type="ECO:0000313" key="14">
    <source>
        <dbReference type="Ensembl" id="ENSCSRP00000018341.1"/>
    </source>
</evidence>
<evidence type="ECO:0000256" key="5">
    <source>
        <dbReference type="ARBA" id="ARBA00011965"/>
    </source>
</evidence>
<evidence type="ECO:0000256" key="9">
    <source>
        <dbReference type="ARBA" id="ARBA00022723"/>
    </source>
</evidence>
<organism evidence="14 15">
    <name type="scientific">Chelydra serpentina</name>
    <name type="common">Snapping turtle</name>
    <name type="synonym">Testudo serpentina</name>
    <dbReference type="NCBI Taxonomy" id="8475"/>
    <lineage>
        <taxon>Eukaryota</taxon>
        <taxon>Metazoa</taxon>
        <taxon>Chordata</taxon>
        <taxon>Craniata</taxon>
        <taxon>Vertebrata</taxon>
        <taxon>Euteleostomi</taxon>
        <taxon>Archelosauria</taxon>
        <taxon>Testudinata</taxon>
        <taxon>Testudines</taxon>
        <taxon>Cryptodira</taxon>
        <taxon>Durocryptodira</taxon>
        <taxon>Americhelydia</taxon>
        <taxon>Chelydroidea</taxon>
        <taxon>Chelydridae</taxon>
        <taxon>Chelydra</taxon>
    </lineage>
</organism>
<keyword evidence="9 13" id="KW-0479">Metal-binding</keyword>
<keyword evidence="15" id="KW-1185">Reference proteome</keyword>
<evidence type="ECO:0000256" key="2">
    <source>
        <dbReference type="ARBA" id="ARBA00001947"/>
    </source>
</evidence>
<sequence>PCPARLRGLAQAGIAVGRDLNVSTPGAGFMCPPRSPIAQAPLAGDVLLALSQVKRRSKRGQAGLVQVGVETYGGGIWGTWFDRDLTVAGRVIVKEPAGRLEQRLVWVERPVLRIPHLAIHLQRNVNESFGPNTEQHLVPILATTIQEELEKEVPKAGAPSAADTERHAPALLSLLCSQLGVMPEQIVTMELCLADTQPAVSAKDPARGAGHHQGGGFSLRPQANWYRAEGKICHEGPCPALLVMSCPGWDHPSCCHIHRIGAVPPGLGQSLGVMCQTPQGPTLPPPPRLDLWVPASCCTPGTLPSKPS</sequence>
<protein>
    <recommendedName>
        <fullName evidence="6">Aspartyl aminopeptidase</fullName>
        <ecNumber evidence="5">3.4.11.21</ecNumber>
    </recommendedName>
</protein>
<keyword evidence="8 13" id="KW-0645">Protease</keyword>
<evidence type="ECO:0000256" key="6">
    <source>
        <dbReference type="ARBA" id="ARBA00015118"/>
    </source>
</evidence>
<evidence type="ECO:0000256" key="8">
    <source>
        <dbReference type="ARBA" id="ARBA00022670"/>
    </source>
</evidence>
<dbReference type="PANTHER" id="PTHR28570">
    <property type="entry name" value="ASPARTYL AMINOPEPTIDASE"/>
    <property type="match status" value="1"/>
</dbReference>
<dbReference type="Pfam" id="PF02127">
    <property type="entry name" value="Peptidase_M18"/>
    <property type="match status" value="1"/>
</dbReference>
<keyword evidence="7 13" id="KW-0031">Aminopeptidase</keyword>
<evidence type="ECO:0000313" key="15">
    <source>
        <dbReference type="Proteomes" id="UP000694403"/>
    </source>
</evidence>
<dbReference type="SUPFAM" id="SSF101821">
    <property type="entry name" value="Aminopeptidase/glucanase lid domain"/>
    <property type="match status" value="1"/>
</dbReference>
<dbReference type="GO" id="GO:0008270">
    <property type="term" value="F:zinc ion binding"/>
    <property type="evidence" value="ECO:0007669"/>
    <property type="project" value="InterPro"/>
</dbReference>
<dbReference type="EC" id="3.4.11.21" evidence="5"/>
<evidence type="ECO:0000256" key="3">
    <source>
        <dbReference type="ARBA" id="ARBA00008290"/>
    </source>
</evidence>
<keyword evidence="11 13" id="KW-0862">Zinc</keyword>
<reference evidence="14" key="2">
    <citation type="submission" date="2025-09" db="UniProtKB">
        <authorList>
            <consortium name="Ensembl"/>
        </authorList>
    </citation>
    <scope>IDENTIFICATION</scope>
</reference>
<comment type="catalytic activity">
    <reaction evidence="1">
        <text>Release of an N-terminal aspartate or glutamate from a peptide, with a preference for aspartate.</text>
        <dbReference type="EC" id="3.4.11.21"/>
    </reaction>
</comment>
<reference evidence="14" key="1">
    <citation type="submission" date="2025-08" db="UniProtKB">
        <authorList>
            <consortium name="Ensembl"/>
        </authorList>
    </citation>
    <scope>IDENTIFICATION</scope>
</reference>
<evidence type="ECO:0000256" key="4">
    <source>
        <dbReference type="ARBA" id="ARBA00011395"/>
    </source>
</evidence>
<dbReference type="AlphaFoldDB" id="A0A8C3SPV7"/>
<dbReference type="PRINTS" id="PR00932">
    <property type="entry name" value="AMINO1PTASE"/>
</dbReference>
<dbReference type="PANTHER" id="PTHR28570:SF3">
    <property type="entry name" value="ASPARTYL AMINOPEPTIDASE"/>
    <property type="match status" value="1"/>
</dbReference>
<dbReference type="InterPro" id="IPR023358">
    <property type="entry name" value="Peptidase_M18_dom2"/>
</dbReference>
<keyword evidence="10 13" id="KW-0378">Hydrolase</keyword>
<comment type="cofactor">
    <cofactor evidence="2">
        <name>Zn(2+)</name>
        <dbReference type="ChEBI" id="CHEBI:29105"/>
    </cofactor>
</comment>
<dbReference type="Proteomes" id="UP000694403">
    <property type="component" value="Unplaced"/>
</dbReference>
<dbReference type="InterPro" id="IPR001948">
    <property type="entry name" value="Peptidase_M18"/>
</dbReference>
<dbReference type="GO" id="GO:0004177">
    <property type="term" value="F:aminopeptidase activity"/>
    <property type="evidence" value="ECO:0007669"/>
    <property type="project" value="UniProtKB-KW"/>
</dbReference>
<dbReference type="Gene3D" id="2.30.250.10">
    <property type="entry name" value="Aminopeptidase i, Domain 2"/>
    <property type="match status" value="1"/>
</dbReference>
<dbReference type="GO" id="GO:0008237">
    <property type="term" value="F:metallopeptidase activity"/>
    <property type="evidence" value="ECO:0007669"/>
    <property type="project" value="UniProtKB-KW"/>
</dbReference>
<dbReference type="Ensembl" id="ENSCSRT00000019190.1">
    <property type="protein sequence ID" value="ENSCSRP00000018341.1"/>
    <property type="gene ID" value="ENSCSRG00000014048.1"/>
</dbReference>
<evidence type="ECO:0000256" key="1">
    <source>
        <dbReference type="ARBA" id="ARBA00001335"/>
    </source>
</evidence>
<accession>A0A8C3SPV7</accession>
<evidence type="ECO:0000256" key="12">
    <source>
        <dbReference type="ARBA" id="ARBA00023049"/>
    </source>
</evidence>
<proteinExistence type="inferred from homology"/>
<evidence type="ECO:0000256" key="10">
    <source>
        <dbReference type="ARBA" id="ARBA00022801"/>
    </source>
</evidence>
<keyword evidence="12 13" id="KW-0482">Metalloprotease</keyword>
<evidence type="ECO:0000256" key="13">
    <source>
        <dbReference type="RuleBase" id="RU004386"/>
    </source>
</evidence>
<comment type="subunit">
    <text evidence="4">Tetrahedron-shaped homododecamer built from six homodimers.</text>
</comment>
<evidence type="ECO:0000256" key="11">
    <source>
        <dbReference type="ARBA" id="ARBA00022833"/>
    </source>
</evidence>
<dbReference type="GO" id="GO:0006508">
    <property type="term" value="P:proteolysis"/>
    <property type="evidence" value="ECO:0007669"/>
    <property type="project" value="UniProtKB-KW"/>
</dbReference>
<comment type="similarity">
    <text evidence="3 13">Belongs to the peptidase M18 family.</text>
</comment>
<name>A0A8C3SPV7_CHESE</name>
<dbReference type="GO" id="GO:0005737">
    <property type="term" value="C:cytoplasm"/>
    <property type="evidence" value="ECO:0007669"/>
    <property type="project" value="UniProtKB-ARBA"/>
</dbReference>
<dbReference type="FunFam" id="2.30.250.10:FF:000002">
    <property type="entry name" value="Aspartyl aminopeptidase"/>
    <property type="match status" value="1"/>
</dbReference>